<dbReference type="PRINTS" id="PR00080">
    <property type="entry name" value="SDRFAMILY"/>
</dbReference>
<evidence type="ECO:0008006" key="8">
    <source>
        <dbReference type="Google" id="ProtNLM"/>
    </source>
</evidence>
<keyword evidence="7" id="KW-1185">Reference proteome</keyword>
<comment type="similarity">
    <text evidence="1 3">Belongs to the short-chain dehydrogenases/reductases (SDR) family.</text>
</comment>
<gene>
    <name evidence="5" type="ORF">I592_01447</name>
    <name evidence="4" type="ORF">UKC_02519</name>
</gene>
<sequence length="238" mass="25717">MNLENEVVVITGAGGGIGINAAKKVSSLGAKVVLADIDEEHLRSLAGELRAEGGAVEYFKVDVTKSEDMKKLVAFTKEKYGKIDVFFNSAGVLNIGLNREMPSKEYTQVIEVNVLGVLNGLSAVLPEFRKVDKGHVVTMVSIGAHVVGPAMSTYAASKTAVLKIMEGARQEEADTKIRFTSISPGNVATDMGRKLDQTTDEYQILTPEAITDALLYALQQPEQVAINEIIFRPTKMMV</sequence>
<evidence type="ECO:0000313" key="5">
    <source>
        <dbReference type="EMBL" id="EOW82145.1"/>
    </source>
</evidence>
<evidence type="ECO:0000256" key="2">
    <source>
        <dbReference type="ARBA" id="ARBA00023002"/>
    </source>
</evidence>
<evidence type="ECO:0000256" key="3">
    <source>
        <dbReference type="RuleBase" id="RU000363"/>
    </source>
</evidence>
<dbReference type="InterPro" id="IPR002347">
    <property type="entry name" value="SDR_fam"/>
</dbReference>
<evidence type="ECO:0000256" key="1">
    <source>
        <dbReference type="ARBA" id="ARBA00006484"/>
    </source>
</evidence>
<dbReference type="PANTHER" id="PTHR43115">
    <property type="entry name" value="DEHYDROGENASE/REDUCTASE SDR FAMILY MEMBER 11"/>
    <property type="match status" value="1"/>
</dbReference>
<dbReference type="EMBL" id="AJDQ01000008">
    <property type="protein sequence ID" value="EOI55312.1"/>
    <property type="molecule type" value="Genomic_DNA"/>
</dbReference>
<dbReference type="OrthoDB" id="9775296at2"/>
<dbReference type="RefSeq" id="WP_010780893.1">
    <property type="nucleotide sequence ID" value="NZ_ASWH01000001.1"/>
</dbReference>
<dbReference type="Proteomes" id="UP000013750">
    <property type="component" value="Unassembled WGS sequence"/>
</dbReference>
<dbReference type="EMBL" id="ASWH01000001">
    <property type="protein sequence ID" value="EOW82145.1"/>
    <property type="molecule type" value="Genomic_DNA"/>
</dbReference>
<reference evidence="4 6" key="1">
    <citation type="submission" date="2013-02" db="EMBL/GenBank/DDBJ databases">
        <title>The Genome Sequence of Enterococcus gilvus ATCC BAA-350.</title>
        <authorList>
            <consortium name="The Broad Institute Genome Sequencing Platform"/>
            <consortium name="The Broad Institute Genome Sequencing Center for Infectious Disease"/>
            <person name="Earl A.M."/>
            <person name="Gilmore M.S."/>
            <person name="Lebreton F."/>
            <person name="Walker B."/>
            <person name="Young S.K."/>
            <person name="Zeng Q."/>
            <person name="Gargeya S."/>
            <person name="Fitzgerald M."/>
            <person name="Haas B."/>
            <person name="Abouelleil A."/>
            <person name="Alvarado L."/>
            <person name="Arachchi H.M."/>
            <person name="Berlin A.M."/>
            <person name="Chapman S.B."/>
            <person name="Dewar J."/>
            <person name="Goldberg J."/>
            <person name="Griggs A."/>
            <person name="Gujja S."/>
            <person name="Hansen M."/>
            <person name="Howarth C."/>
            <person name="Imamovic A."/>
            <person name="Larimer J."/>
            <person name="McCowan C."/>
            <person name="Murphy C."/>
            <person name="Neiman D."/>
            <person name="Pearson M."/>
            <person name="Priest M."/>
            <person name="Roberts A."/>
            <person name="Saif S."/>
            <person name="Shea T."/>
            <person name="Sisk P."/>
            <person name="Sykes S."/>
            <person name="Wortman J."/>
            <person name="Nusbaum C."/>
            <person name="Birren B."/>
        </authorList>
    </citation>
    <scope>NUCLEOTIDE SEQUENCE [LARGE SCALE GENOMIC DNA]</scope>
    <source>
        <strain evidence="4 6">ATCC BAA-350</strain>
    </source>
</reference>
<dbReference type="eggNOG" id="COG4221">
    <property type="taxonomic scope" value="Bacteria"/>
</dbReference>
<evidence type="ECO:0000313" key="4">
    <source>
        <dbReference type="EMBL" id="EOI55312.1"/>
    </source>
</evidence>
<evidence type="ECO:0000313" key="7">
    <source>
        <dbReference type="Proteomes" id="UP000014160"/>
    </source>
</evidence>
<dbReference type="AlphaFoldDB" id="R2XZ40"/>
<dbReference type="Gene3D" id="3.40.50.720">
    <property type="entry name" value="NAD(P)-binding Rossmann-like Domain"/>
    <property type="match status" value="1"/>
</dbReference>
<evidence type="ECO:0000313" key="6">
    <source>
        <dbReference type="Proteomes" id="UP000013750"/>
    </source>
</evidence>
<proteinExistence type="inferred from homology"/>
<dbReference type="HOGENOM" id="CLU_010194_2_10_9"/>
<dbReference type="PANTHER" id="PTHR43115:SF4">
    <property type="entry name" value="DEHYDROGENASE_REDUCTASE SDR FAMILY MEMBER 11"/>
    <property type="match status" value="1"/>
</dbReference>
<organism evidence="4 6">
    <name type="scientific">Enterococcus gilvus ATCC BAA-350</name>
    <dbReference type="NCBI Taxonomy" id="1158614"/>
    <lineage>
        <taxon>Bacteria</taxon>
        <taxon>Bacillati</taxon>
        <taxon>Bacillota</taxon>
        <taxon>Bacilli</taxon>
        <taxon>Lactobacillales</taxon>
        <taxon>Enterococcaceae</taxon>
        <taxon>Enterococcus</taxon>
    </lineage>
</organism>
<dbReference type="PATRIC" id="fig|1158614.3.peg.2512"/>
<dbReference type="GO" id="GO:0016491">
    <property type="term" value="F:oxidoreductase activity"/>
    <property type="evidence" value="ECO:0007669"/>
    <property type="project" value="UniProtKB-KW"/>
</dbReference>
<dbReference type="Pfam" id="PF00106">
    <property type="entry name" value="adh_short"/>
    <property type="match status" value="1"/>
</dbReference>
<accession>R2XZ40</accession>
<dbReference type="PRINTS" id="PR00081">
    <property type="entry name" value="GDHRDH"/>
</dbReference>
<reference evidence="5 7" key="2">
    <citation type="submission" date="2013-03" db="EMBL/GenBank/DDBJ databases">
        <title>The Genome Sequence of Enterococcus gilvus ATCC BAA-350 (PacBio/Illumina hybrid assembly).</title>
        <authorList>
            <consortium name="The Broad Institute Genomics Platform"/>
            <consortium name="The Broad Institute Genome Sequencing Center for Infectious Disease"/>
            <person name="Earl A."/>
            <person name="Russ C."/>
            <person name="Gilmore M."/>
            <person name="Surin D."/>
            <person name="Walker B."/>
            <person name="Young S."/>
            <person name="Zeng Q."/>
            <person name="Gargeya S."/>
            <person name="Fitzgerald M."/>
            <person name="Haas B."/>
            <person name="Abouelleil A."/>
            <person name="Allen A.W."/>
            <person name="Alvarado L."/>
            <person name="Arachchi H.M."/>
            <person name="Berlin A.M."/>
            <person name="Chapman S.B."/>
            <person name="Gainer-Dewar J."/>
            <person name="Goldberg J."/>
            <person name="Griggs A."/>
            <person name="Gujja S."/>
            <person name="Hansen M."/>
            <person name="Howarth C."/>
            <person name="Imamovic A."/>
            <person name="Ireland A."/>
            <person name="Larimer J."/>
            <person name="McCowan C."/>
            <person name="Murphy C."/>
            <person name="Pearson M."/>
            <person name="Poon T.W."/>
            <person name="Priest M."/>
            <person name="Roberts A."/>
            <person name="Saif S."/>
            <person name="Shea T."/>
            <person name="Sisk P."/>
            <person name="Sykes S."/>
            <person name="Wortman J."/>
            <person name="Nusbaum C."/>
            <person name="Birren B."/>
        </authorList>
    </citation>
    <scope>NUCLEOTIDE SEQUENCE [LARGE SCALE GENOMIC DNA]</scope>
    <source>
        <strain evidence="5 7">ATCC BAA-350</strain>
    </source>
</reference>
<protein>
    <recommendedName>
        <fullName evidence="8">Short chain dehydrogenase/reductase family oxidoreductase</fullName>
    </recommendedName>
</protein>
<dbReference type="SUPFAM" id="SSF51735">
    <property type="entry name" value="NAD(P)-binding Rossmann-fold domains"/>
    <property type="match status" value="1"/>
</dbReference>
<dbReference type="Proteomes" id="UP000014160">
    <property type="component" value="Unassembled WGS sequence"/>
</dbReference>
<dbReference type="InterPro" id="IPR036291">
    <property type="entry name" value="NAD(P)-bd_dom_sf"/>
</dbReference>
<comment type="caution">
    <text evidence="4">The sequence shown here is derived from an EMBL/GenBank/DDBJ whole genome shotgun (WGS) entry which is preliminary data.</text>
</comment>
<keyword evidence="2" id="KW-0560">Oxidoreductase</keyword>
<name>R2XZ40_9ENTE</name>
<dbReference type="CDD" id="cd05233">
    <property type="entry name" value="SDR_c"/>
    <property type="match status" value="1"/>
</dbReference>